<gene>
    <name evidence="3" type="ORF">GGQ90_002792</name>
</gene>
<dbReference type="InterPro" id="IPR050300">
    <property type="entry name" value="GDXG_lipolytic_enzyme"/>
</dbReference>
<dbReference type="EMBL" id="JACIEU010000010">
    <property type="protein sequence ID" value="MBB4149007.1"/>
    <property type="molecule type" value="Genomic_DNA"/>
</dbReference>
<dbReference type="InterPro" id="IPR013094">
    <property type="entry name" value="AB_hydrolase_3"/>
</dbReference>
<evidence type="ECO:0000259" key="2">
    <source>
        <dbReference type="Pfam" id="PF07859"/>
    </source>
</evidence>
<reference evidence="3 4" key="1">
    <citation type="submission" date="2020-08" db="EMBL/GenBank/DDBJ databases">
        <title>Genomic Encyclopedia of Type Strains, Phase IV (KMG-IV): sequencing the most valuable type-strain genomes for metagenomic binning, comparative biology and taxonomic classification.</title>
        <authorList>
            <person name="Goeker M."/>
        </authorList>
    </citation>
    <scope>NUCLEOTIDE SEQUENCE [LARGE SCALE GENOMIC DNA]</scope>
    <source>
        <strain evidence="3 4">DSM 19371</strain>
    </source>
</reference>
<feature type="domain" description="Alpha/beta hydrolase fold-3" evidence="2">
    <location>
        <begin position="100"/>
        <end position="307"/>
    </location>
</feature>
<accession>A0A7W6PX89</accession>
<dbReference type="InterPro" id="IPR029058">
    <property type="entry name" value="AB_hydrolase_fold"/>
</dbReference>
<dbReference type="PANTHER" id="PTHR48081">
    <property type="entry name" value="AB HYDROLASE SUPERFAMILY PROTEIN C4A8.06C"/>
    <property type="match status" value="1"/>
</dbReference>
<dbReference type="AlphaFoldDB" id="A0A7W6PX89"/>
<dbReference type="PANTHER" id="PTHR48081:SF8">
    <property type="entry name" value="ALPHA_BETA HYDROLASE FOLD-3 DOMAIN-CONTAINING PROTEIN-RELATED"/>
    <property type="match status" value="1"/>
</dbReference>
<keyword evidence="4" id="KW-1185">Reference proteome</keyword>
<dbReference type="Proteomes" id="UP000590524">
    <property type="component" value="Unassembled WGS sequence"/>
</dbReference>
<keyword evidence="1 3" id="KW-0378">Hydrolase</keyword>
<evidence type="ECO:0000313" key="3">
    <source>
        <dbReference type="EMBL" id="MBB4149007.1"/>
    </source>
</evidence>
<proteinExistence type="predicted"/>
<dbReference type="GO" id="GO:0004806">
    <property type="term" value="F:triacylglycerol lipase activity"/>
    <property type="evidence" value="ECO:0007669"/>
    <property type="project" value="UniProtKB-EC"/>
</dbReference>
<dbReference type="SUPFAM" id="SSF53474">
    <property type="entry name" value="alpha/beta-Hydrolases"/>
    <property type="match status" value="1"/>
</dbReference>
<organism evidence="3 4">
    <name type="scientific">Sphingobium scionense</name>
    <dbReference type="NCBI Taxonomy" id="1404341"/>
    <lineage>
        <taxon>Bacteria</taxon>
        <taxon>Pseudomonadati</taxon>
        <taxon>Pseudomonadota</taxon>
        <taxon>Alphaproteobacteria</taxon>
        <taxon>Sphingomonadales</taxon>
        <taxon>Sphingomonadaceae</taxon>
        <taxon>Sphingobium</taxon>
    </lineage>
</organism>
<sequence>MTGRATQDRGNGTMDEARKLVAPELRAALDLFPPLDLSDQNIAAFRQPFATRPAEPMPEALAAVQREEVFLPGAPGSPDVRCLLYRPTETVGDALRPAYLHIHGGGFVLGMADMSDLSNRAWVAQLGCVVLSVDYRLAPETPFPGARDDCHVALAWLHDQAEALGIDRSRIAIGGESAGGGHAVALAIHARDQGTYPICFMLLDAPMLDDRTGSSAPLHPVTGRFVWTPVQNRYGWGALLGQEAGTDHVPTDAVPARCPDLSGLPPAFISVGALDLFLEEDIDFARRLMALGIAVELHVTPGAYHGFGLAGPDTPQMQALQTMRLAALRRALAAQ</sequence>
<dbReference type="EC" id="3.1.1.3" evidence="3"/>
<evidence type="ECO:0000256" key="1">
    <source>
        <dbReference type="ARBA" id="ARBA00022801"/>
    </source>
</evidence>
<dbReference type="RefSeq" id="WP_246428246.1">
    <property type="nucleotide sequence ID" value="NZ_JACIEU010000010.1"/>
</dbReference>
<name>A0A7W6PX89_9SPHN</name>
<dbReference type="Pfam" id="PF07859">
    <property type="entry name" value="Abhydrolase_3"/>
    <property type="match status" value="1"/>
</dbReference>
<evidence type="ECO:0000313" key="4">
    <source>
        <dbReference type="Proteomes" id="UP000590524"/>
    </source>
</evidence>
<comment type="caution">
    <text evidence="3">The sequence shown here is derived from an EMBL/GenBank/DDBJ whole genome shotgun (WGS) entry which is preliminary data.</text>
</comment>
<dbReference type="Gene3D" id="3.40.50.1820">
    <property type="entry name" value="alpha/beta hydrolase"/>
    <property type="match status" value="1"/>
</dbReference>
<protein>
    <submittedName>
        <fullName evidence="3">Triacylglycerol lipase</fullName>
        <ecNumber evidence="3">3.1.1.3</ecNumber>
    </submittedName>
</protein>